<protein>
    <recommendedName>
        <fullName evidence="1">Proteasome activator Blm10 middle HEAT repeats region domain-containing protein</fullName>
    </recommendedName>
</protein>
<dbReference type="InterPro" id="IPR035309">
    <property type="entry name" value="PSME4"/>
</dbReference>
<feature type="domain" description="Proteasome activator Blm10 middle HEAT repeats region" evidence="1">
    <location>
        <begin position="348"/>
        <end position="836"/>
    </location>
</feature>
<reference evidence="2 3" key="1">
    <citation type="journal article" date="2024" name="bioRxiv">
        <title>A reference genome for Trichogramma kaykai: A tiny desert-dwelling parasitoid wasp with competing sex-ratio distorters.</title>
        <authorList>
            <person name="Culotta J."/>
            <person name="Lindsey A.R."/>
        </authorList>
    </citation>
    <scope>NUCLEOTIDE SEQUENCE [LARGE SCALE GENOMIC DNA]</scope>
    <source>
        <strain evidence="2 3">KSX58</strain>
    </source>
</reference>
<evidence type="ECO:0000313" key="3">
    <source>
        <dbReference type="Proteomes" id="UP001627154"/>
    </source>
</evidence>
<evidence type="ECO:0000259" key="1">
    <source>
        <dbReference type="Pfam" id="PF16507"/>
    </source>
</evidence>
<comment type="caution">
    <text evidence="2">The sequence shown here is derived from an EMBL/GenBank/DDBJ whole genome shotgun (WGS) entry which is preliminary data.</text>
</comment>
<gene>
    <name evidence="2" type="ORF">TKK_006954</name>
</gene>
<dbReference type="Pfam" id="PF16507">
    <property type="entry name" value="HEAT_PSME4_mid"/>
    <property type="match status" value="1"/>
</dbReference>
<dbReference type="SUPFAM" id="SSF48371">
    <property type="entry name" value="ARM repeat"/>
    <property type="match status" value="1"/>
</dbReference>
<dbReference type="InterPro" id="IPR032430">
    <property type="entry name" value="Blm10_mid"/>
</dbReference>
<keyword evidence="3" id="KW-1185">Reference proteome</keyword>
<name>A0ABD2X4K3_9HYME</name>
<dbReference type="PANTHER" id="PTHR32170">
    <property type="entry name" value="PROTEASOME ACTIVATOR COMPLEX SUBUNIT 4"/>
    <property type="match status" value="1"/>
</dbReference>
<proteinExistence type="predicted"/>
<dbReference type="EMBL" id="JBJJXI010000055">
    <property type="protein sequence ID" value="KAL3399701.1"/>
    <property type="molecule type" value="Genomic_DNA"/>
</dbReference>
<dbReference type="AlphaFoldDB" id="A0ABD2X4K3"/>
<evidence type="ECO:0000313" key="2">
    <source>
        <dbReference type="EMBL" id="KAL3399701.1"/>
    </source>
</evidence>
<dbReference type="InterPro" id="IPR016024">
    <property type="entry name" value="ARM-type_fold"/>
</dbReference>
<dbReference type="PANTHER" id="PTHR32170:SF3">
    <property type="entry name" value="PROTEASOME ACTIVATOR COMPLEX SUBUNIT 4"/>
    <property type="match status" value="1"/>
</dbReference>
<dbReference type="Proteomes" id="UP001627154">
    <property type="component" value="Unassembled WGS sequence"/>
</dbReference>
<accession>A0ABD2X4K3</accession>
<sequence>MNALIQRVLSNSSVNLLTQFKKILAMDYNFDDNPQLKEFFDYESRIIANKHLPFSQELDNVASDIFAKIKANMGRCALLQDIYPGCIYWSQALLKYVLLYGYKFEKIDHINLVKLTYELMLIPELQYYNVHKFGMLLYALLRKKSFISPDELKLEWKPLYKLYELIYDPELEEKRMFRTVPEELRKDFSYFVKVAKRYFPLTATKEILNELRPRLYFLRSETLQYVIKAFVTFLPTQVSAEHHSISHELWLHEVMKIWSVCHSLNCFSEFWLLIGNLAYDNIGYIDWNPYLPFLFNSIIKSAKLPIRYKISSSQPHSSKHHTIGVQIGFGKWLASVWGNNTEAQFYFEKFLKLTETHLHAANCGPITNWLIRLCYEITKSFEHRIFKERSDKKKSHEKVPDSHKLTDANIDSFVTIFLSYVMKANDSENFVVYEIFIKLGKIRPNLVISALLEEFYQNNECQIEKHQMIKAALLFYSISKPMLQGSRYANTEYTYAEEPEKVIPLIYSFLPGLIGSTDLFTTTLTSRSLTAFFEFMIIADCSKSKEMIRENECQLRQDTSQLEDLVLEILEKIFSIIDKSSLEWVASDQSRENDLSNVEVIAIHKVFEMIYAMLMNCSSAIFKSALKKFTEFVLSNTYTSKVSISSCCELADHFVRVNAHETQKALLPSLMDEILANDYTEEQNEFHSSPRLNFCLSLLQCLVVGKDLISYIETLDKALDHVIHFRGKRASKLGCGLLINVFDSLTNELDLGIERNLDNPNYPYWRDWGISVDLENVKKLWSIPGEAEFSVVEKLFFKHFNRVISVFEEYIQENETVTRIKLQTNLRIILAAIVGCKNILPMWSEKPLIVEFYQSCSPVFDSTQIYPSRQITMPNGDNVRQVLTKILTNLQMAMIKRDENDTESLMLLCNLWYEILRHERSDIFNIREELSEVSLERKKNENVLANDKGYSCLRFIELVTQQKLYHRSFTQFSLTETTKTVMLQMFELCVSRYETVRQLAREHLGVIINSYPGSHRIIIPRMLEIISTISKDNLHAFEGILDILSNDDHSLEMFAIYDWKIYTDLLPALVSAKVIEYDSIINKRNELSKYLVTIEILRFDVRTTDNCRDVALLMWEHGLQPSLPKPIHDEMNQSFIKCNQHEQNVLTEFRRIIENLAMSAKNKQLQWSRREFALKCLLVLGNCDVIPMAIEIECVLDVLKDDSFNLRPLAVMWMIGALYRLRPKPSKVF</sequence>
<organism evidence="2 3">
    <name type="scientific">Trichogramma kaykai</name>
    <dbReference type="NCBI Taxonomy" id="54128"/>
    <lineage>
        <taxon>Eukaryota</taxon>
        <taxon>Metazoa</taxon>
        <taxon>Ecdysozoa</taxon>
        <taxon>Arthropoda</taxon>
        <taxon>Hexapoda</taxon>
        <taxon>Insecta</taxon>
        <taxon>Pterygota</taxon>
        <taxon>Neoptera</taxon>
        <taxon>Endopterygota</taxon>
        <taxon>Hymenoptera</taxon>
        <taxon>Apocrita</taxon>
        <taxon>Proctotrupomorpha</taxon>
        <taxon>Chalcidoidea</taxon>
        <taxon>Trichogrammatidae</taxon>
        <taxon>Trichogramma</taxon>
    </lineage>
</organism>